<gene>
    <name evidence="2" type="ORF">BU23DRAFT_15586</name>
</gene>
<dbReference type="OrthoDB" id="3797485at2759"/>
<feature type="compositionally biased region" description="Basic and acidic residues" evidence="1">
    <location>
        <begin position="114"/>
        <end position="125"/>
    </location>
</feature>
<protein>
    <submittedName>
        <fullName evidence="2">Uncharacterized protein</fullName>
    </submittedName>
</protein>
<dbReference type="Proteomes" id="UP000800036">
    <property type="component" value="Unassembled WGS sequence"/>
</dbReference>
<feature type="compositionally biased region" description="Basic and acidic residues" evidence="1">
    <location>
        <begin position="18"/>
        <end position="35"/>
    </location>
</feature>
<sequence length="148" mass="16126">MSRAVTKKEQQQHQAQQHKAEEQYARDVETEEHHSSASASFRFTCSPVYLTTSEQAGLNLNLFAALSGAFTSTKRKETHTAPDGSKHSIEDTHDKASGHAAGTGTAYAQGATHDSAKREKAREIGQARSQGKIKASQTHRVDHLGIEN</sequence>
<feature type="compositionally biased region" description="Low complexity" evidence="1">
    <location>
        <begin position="98"/>
        <end position="112"/>
    </location>
</feature>
<dbReference type="EMBL" id="ML976665">
    <property type="protein sequence ID" value="KAF1976924.1"/>
    <property type="molecule type" value="Genomic_DNA"/>
</dbReference>
<feature type="region of interest" description="Disordered" evidence="1">
    <location>
        <begin position="73"/>
        <end position="148"/>
    </location>
</feature>
<accession>A0A6A5VI87</accession>
<evidence type="ECO:0000313" key="2">
    <source>
        <dbReference type="EMBL" id="KAF1976924.1"/>
    </source>
</evidence>
<feature type="compositionally biased region" description="Basic and acidic residues" evidence="1">
    <location>
        <begin position="1"/>
        <end position="11"/>
    </location>
</feature>
<reference evidence="2" key="1">
    <citation type="journal article" date="2020" name="Stud. Mycol.">
        <title>101 Dothideomycetes genomes: a test case for predicting lifestyles and emergence of pathogens.</title>
        <authorList>
            <person name="Haridas S."/>
            <person name="Albert R."/>
            <person name="Binder M."/>
            <person name="Bloem J."/>
            <person name="Labutti K."/>
            <person name="Salamov A."/>
            <person name="Andreopoulos B."/>
            <person name="Baker S."/>
            <person name="Barry K."/>
            <person name="Bills G."/>
            <person name="Bluhm B."/>
            <person name="Cannon C."/>
            <person name="Castanera R."/>
            <person name="Culley D."/>
            <person name="Daum C."/>
            <person name="Ezra D."/>
            <person name="Gonzalez J."/>
            <person name="Henrissat B."/>
            <person name="Kuo A."/>
            <person name="Liang C."/>
            <person name="Lipzen A."/>
            <person name="Lutzoni F."/>
            <person name="Magnuson J."/>
            <person name="Mondo S."/>
            <person name="Nolan M."/>
            <person name="Ohm R."/>
            <person name="Pangilinan J."/>
            <person name="Park H.-J."/>
            <person name="Ramirez L."/>
            <person name="Alfaro M."/>
            <person name="Sun H."/>
            <person name="Tritt A."/>
            <person name="Yoshinaga Y."/>
            <person name="Zwiers L.-H."/>
            <person name="Turgeon B."/>
            <person name="Goodwin S."/>
            <person name="Spatafora J."/>
            <person name="Crous P."/>
            <person name="Grigoriev I."/>
        </authorList>
    </citation>
    <scope>NUCLEOTIDE SEQUENCE</scope>
    <source>
        <strain evidence="2">CBS 107.79</strain>
    </source>
</reference>
<evidence type="ECO:0000313" key="3">
    <source>
        <dbReference type="Proteomes" id="UP000800036"/>
    </source>
</evidence>
<feature type="compositionally biased region" description="Basic and acidic residues" evidence="1">
    <location>
        <begin position="74"/>
        <end position="97"/>
    </location>
</feature>
<feature type="region of interest" description="Disordered" evidence="1">
    <location>
        <begin position="1"/>
        <end position="39"/>
    </location>
</feature>
<keyword evidence="3" id="KW-1185">Reference proteome</keyword>
<proteinExistence type="predicted"/>
<organism evidence="2 3">
    <name type="scientific">Bimuria novae-zelandiae CBS 107.79</name>
    <dbReference type="NCBI Taxonomy" id="1447943"/>
    <lineage>
        <taxon>Eukaryota</taxon>
        <taxon>Fungi</taxon>
        <taxon>Dikarya</taxon>
        <taxon>Ascomycota</taxon>
        <taxon>Pezizomycotina</taxon>
        <taxon>Dothideomycetes</taxon>
        <taxon>Pleosporomycetidae</taxon>
        <taxon>Pleosporales</taxon>
        <taxon>Massarineae</taxon>
        <taxon>Didymosphaeriaceae</taxon>
        <taxon>Bimuria</taxon>
    </lineage>
</organism>
<evidence type="ECO:0000256" key="1">
    <source>
        <dbReference type="SAM" id="MobiDB-lite"/>
    </source>
</evidence>
<feature type="compositionally biased region" description="Basic and acidic residues" evidence="1">
    <location>
        <begin position="139"/>
        <end position="148"/>
    </location>
</feature>
<name>A0A6A5VI87_9PLEO</name>
<dbReference type="AlphaFoldDB" id="A0A6A5VI87"/>